<dbReference type="InterPro" id="IPR036259">
    <property type="entry name" value="MFS_trans_sf"/>
</dbReference>
<keyword evidence="3 6" id="KW-0812">Transmembrane</keyword>
<keyword evidence="4 6" id="KW-1133">Transmembrane helix</keyword>
<dbReference type="EMBL" id="UWOC01000033">
    <property type="protein sequence ID" value="VCU07307.1"/>
    <property type="molecule type" value="Genomic_DNA"/>
</dbReference>
<feature type="transmembrane region" description="Helical" evidence="6">
    <location>
        <begin position="375"/>
        <end position="400"/>
    </location>
</feature>
<feature type="transmembrane region" description="Helical" evidence="6">
    <location>
        <begin position="346"/>
        <end position="368"/>
    </location>
</feature>
<dbReference type="InterPro" id="IPR020846">
    <property type="entry name" value="MFS_dom"/>
</dbReference>
<name>A0A447CQ57_9BRAD</name>
<evidence type="ECO:0000313" key="9">
    <source>
        <dbReference type="Proteomes" id="UP000289200"/>
    </source>
</evidence>
<evidence type="ECO:0000259" key="7">
    <source>
        <dbReference type="PROSITE" id="PS50850"/>
    </source>
</evidence>
<dbReference type="PANTHER" id="PTHR43791:SF36">
    <property type="entry name" value="TRANSPORTER, PUTATIVE (AFU_ORTHOLOGUE AFUA_6G08340)-RELATED"/>
    <property type="match status" value="1"/>
</dbReference>
<dbReference type="InterPro" id="IPR011701">
    <property type="entry name" value="MFS"/>
</dbReference>
<dbReference type="RefSeq" id="WP_129607693.1">
    <property type="nucleotide sequence ID" value="NZ_UWOC01000033.1"/>
</dbReference>
<dbReference type="CDD" id="cd17319">
    <property type="entry name" value="MFS_ExuT_GudP_like"/>
    <property type="match status" value="1"/>
</dbReference>
<feature type="domain" description="Major facilitator superfamily (MFS) profile" evidence="7">
    <location>
        <begin position="27"/>
        <end position="436"/>
    </location>
</feature>
<evidence type="ECO:0000256" key="3">
    <source>
        <dbReference type="ARBA" id="ARBA00022692"/>
    </source>
</evidence>
<accession>A0A447CQ57</accession>
<feature type="transmembrane region" description="Helical" evidence="6">
    <location>
        <begin position="412"/>
        <end position="431"/>
    </location>
</feature>
<keyword evidence="5 6" id="KW-0472">Membrane</keyword>
<gene>
    <name evidence="8" type="primary">ttuB_1</name>
    <name evidence="8" type="ORF">RHODGE_RHODGE_00593</name>
</gene>
<organism evidence="8 9">
    <name type="scientific">Rhodoplanes serenus</name>
    <dbReference type="NCBI Taxonomy" id="200615"/>
    <lineage>
        <taxon>Bacteria</taxon>
        <taxon>Pseudomonadati</taxon>
        <taxon>Pseudomonadota</taxon>
        <taxon>Alphaproteobacteria</taxon>
        <taxon>Hyphomicrobiales</taxon>
        <taxon>Nitrobacteraceae</taxon>
        <taxon>Rhodoplanes</taxon>
    </lineage>
</organism>
<dbReference type="AlphaFoldDB" id="A0A447CQ57"/>
<evidence type="ECO:0000256" key="1">
    <source>
        <dbReference type="ARBA" id="ARBA00004141"/>
    </source>
</evidence>
<feature type="transmembrane region" description="Helical" evidence="6">
    <location>
        <begin position="255"/>
        <end position="276"/>
    </location>
</feature>
<feature type="transmembrane region" description="Helical" evidence="6">
    <location>
        <begin position="321"/>
        <end position="340"/>
    </location>
</feature>
<evidence type="ECO:0000256" key="6">
    <source>
        <dbReference type="SAM" id="Phobius"/>
    </source>
</evidence>
<dbReference type="GO" id="GO:0022857">
    <property type="term" value="F:transmembrane transporter activity"/>
    <property type="evidence" value="ECO:0007669"/>
    <property type="project" value="InterPro"/>
</dbReference>
<reference evidence="9" key="1">
    <citation type="submission" date="2018-10" db="EMBL/GenBank/DDBJ databases">
        <authorList>
            <person name="Peiro R."/>
            <person name="Begona"/>
            <person name="Cbmso G."/>
            <person name="Lopez M."/>
            <person name="Gonzalez S."/>
            <person name="Sacristan E."/>
            <person name="Castillo E."/>
        </authorList>
    </citation>
    <scope>NUCLEOTIDE SEQUENCE [LARGE SCALE GENOMIC DNA]</scope>
</reference>
<dbReference type="FunFam" id="1.20.1250.20:FF:000018">
    <property type="entry name" value="MFS transporter permease"/>
    <property type="match status" value="1"/>
</dbReference>
<feature type="transmembrane region" description="Helical" evidence="6">
    <location>
        <begin position="93"/>
        <end position="112"/>
    </location>
</feature>
<dbReference type="PANTHER" id="PTHR43791">
    <property type="entry name" value="PERMEASE-RELATED"/>
    <property type="match status" value="1"/>
</dbReference>
<keyword evidence="2" id="KW-0813">Transport</keyword>
<dbReference type="OrthoDB" id="9773957at2"/>
<keyword evidence="9" id="KW-1185">Reference proteome</keyword>
<feature type="transmembrane region" description="Helical" evidence="6">
    <location>
        <begin position="288"/>
        <end position="309"/>
    </location>
</feature>
<dbReference type="GO" id="GO:0005886">
    <property type="term" value="C:plasma membrane"/>
    <property type="evidence" value="ECO:0007669"/>
    <property type="project" value="TreeGrafter"/>
</dbReference>
<evidence type="ECO:0000256" key="4">
    <source>
        <dbReference type="ARBA" id="ARBA00022989"/>
    </source>
</evidence>
<comment type="subcellular location">
    <subcellularLocation>
        <location evidence="1">Membrane</location>
        <topology evidence="1">Multi-pass membrane protein</topology>
    </subcellularLocation>
</comment>
<feature type="transmembrane region" description="Helical" evidence="6">
    <location>
        <begin position="61"/>
        <end position="81"/>
    </location>
</feature>
<evidence type="ECO:0000313" key="8">
    <source>
        <dbReference type="EMBL" id="VCU07307.1"/>
    </source>
</evidence>
<evidence type="ECO:0000256" key="5">
    <source>
        <dbReference type="ARBA" id="ARBA00023136"/>
    </source>
</evidence>
<sequence>MIYLPRSNFAANQEPQWRVYNRIAARLLPFLLVLYVISFLDRVNVGFAKLQMSVDIGLSDAAFGFGAGVFFLGYCVCEIPSNLALQRFGAKIWIARIMIVWGLISAGMMFVTTETQFYVMRFLLGVAEAGFYPGIILYLTYWFPARLRSQICAIFFLGIAFSGVIGGPLSGWIMHTFSGVQGLHGWQWMFLIEGLPATIGGIVAFFYLDDGPAKAKWLNDDERRLVVDALVAEDLQKKAAGYGHRFLDAIKDVNVWLLAITNFSLLGGTYGLSFWMPQIVKDLGVNNLLINGLLTAIPFTAGSIAMIVVGKHSDRHAERKWHTAICAFVGAAGLVLSGMFGHNPYISLFGLSVAVSGALAGLAVMWALPATILTGAAAAAGIALMATIGNLGGYTMPFILGWVKQLTRQVEFGLYAMAAMMVIGGLVMLIIPKLRQNAGSAATSAEPAEQPGPVASTL</sequence>
<feature type="transmembrane region" description="Helical" evidence="6">
    <location>
        <begin position="118"/>
        <end position="139"/>
    </location>
</feature>
<protein>
    <submittedName>
        <fullName evidence="8">Tartrate transporter</fullName>
    </submittedName>
</protein>
<comment type="caution">
    <text evidence="8">The sequence shown here is derived from an EMBL/GenBank/DDBJ whole genome shotgun (WGS) entry which is preliminary data.</text>
</comment>
<dbReference type="Proteomes" id="UP000289200">
    <property type="component" value="Unassembled WGS sequence"/>
</dbReference>
<evidence type="ECO:0000256" key="2">
    <source>
        <dbReference type="ARBA" id="ARBA00022448"/>
    </source>
</evidence>
<dbReference type="SUPFAM" id="SSF103473">
    <property type="entry name" value="MFS general substrate transporter"/>
    <property type="match status" value="1"/>
</dbReference>
<dbReference type="Pfam" id="PF07690">
    <property type="entry name" value="MFS_1"/>
    <property type="match status" value="1"/>
</dbReference>
<feature type="transmembrane region" description="Helical" evidence="6">
    <location>
        <begin position="23"/>
        <end position="41"/>
    </location>
</feature>
<feature type="transmembrane region" description="Helical" evidence="6">
    <location>
        <begin position="186"/>
        <end position="208"/>
    </location>
</feature>
<dbReference type="PROSITE" id="PS50850">
    <property type="entry name" value="MFS"/>
    <property type="match status" value="1"/>
</dbReference>
<proteinExistence type="predicted"/>
<dbReference type="Gene3D" id="1.20.1250.20">
    <property type="entry name" value="MFS general substrate transporter like domains"/>
    <property type="match status" value="2"/>
</dbReference>
<feature type="transmembrane region" description="Helical" evidence="6">
    <location>
        <begin position="151"/>
        <end position="174"/>
    </location>
</feature>